<reference evidence="5 6" key="1">
    <citation type="submission" date="2023-04" db="EMBL/GenBank/DDBJ databases">
        <title>A novel bacteria isolated from coastal sediment.</title>
        <authorList>
            <person name="Liu X.-J."/>
            <person name="Du Z.-J."/>
        </authorList>
    </citation>
    <scope>NUCLEOTIDE SEQUENCE [LARGE SCALE GENOMIC DNA]</scope>
    <source>
        <strain evidence="5 6">SDUM461004</strain>
    </source>
</reference>
<dbReference type="InterPro" id="IPR003018">
    <property type="entry name" value="GAF"/>
</dbReference>
<dbReference type="EMBL" id="JARXIC010000039">
    <property type="protein sequence ID" value="MDQ8195963.1"/>
    <property type="molecule type" value="Genomic_DNA"/>
</dbReference>
<keyword evidence="3" id="KW-0812">Transmembrane</keyword>
<evidence type="ECO:0000256" key="3">
    <source>
        <dbReference type="SAM" id="Phobius"/>
    </source>
</evidence>
<dbReference type="PANTHER" id="PTHR32347">
    <property type="entry name" value="EFFLUX SYSTEM COMPONENT YKNX-RELATED"/>
    <property type="match status" value="1"/>
</dbReference>
<keyword evidence="6" id="KW-1185">Reference proteome</keyword>
<gene>
    <name evidence="5" type="ORF">QEH59_16125</name>
</gene>
<dbReference type="Proteomes" id="UP001243717">
    <property type="component" value="Unassembled WGS sequence"/>
</dbReference>
<evidence type="ECO:0000259" key="4">
    <source>
        <dbReference type="Pfam" id="PF01590"/>
    </source>
</evidence>
<dbReference type="SUPFAM" id="SSF55781">
    <property type="entry name" value="GAF domain-like"/>
    <property type="match status" value="1"/>
</dbReference>
<evidence type="ECO:0000313" key="6">
    <source>
        <dbReference type="Proteomes" id="UP001243717"/>
    </source>
</evidence>
<dbReference type="InterPro" id="IPR029016">
    <property type="entry name" value="GAF-like_dom_sf"/>
</dbReference>
<keyword evidence="3" id="KW-1133">Transmembrane helix</keyword>
<feature type="transmembrane region" description="Helical" evidence="3">
    <location>
        <begin position="350"/>
        <end position="372"/>
    </location>
</feature>
<dbReference type="InterPro" id="IPR050465">
    <property type="entry name" value="UPF0194_transport"/>
</dbReference>
<evidence type="ECO:0000256" key="2">
    <source>
        <dbReference type="ARBA" id="ARBA00023054"/>
    </source>
</evidence>
<name>A0ABU1AP24_9BACT</name>
<dbReference type="Gene3D" id="3.30.450.40">
    <property type="match status" value="1"/>
</dbReference>
<accession>A0ABU1AP24</accession>
<dbReference type="PANTHER" id="PTHR32347:SF23">
    <property type="entry name" value="BLL5650 PROTEIN"/>
    <property type="match status" value="1"/>
</dbReference>
<evidence type="ECO:0000313" key="5">
    <source>
        <dbReference type="EMBL" id="MDQ8195963.1"/>
    </source>
</evidence>
<proteinExistence type="predicted"/>
<dbReference type="SUPFAM" id="SSF111369">
    <property type="entry name" value="HlyD-like secretion proteins"/>
    <property type="match status" value="1"/>
</dbReference>
<comment type="caution">
    <text evidence="5">The sequence shown here is derived from an EMBL/GenBank/DDBJ whole genome shotgun (WGS) entry which is preliminary data.</text>
</comment>
<dbReference type="RefSeq" id="WP_308986408.1">
    <property type="nucleotide sequence ID" value="NZ_JARXIC010000039.1"/>
</dbReference>
<comment type="subcellular location">
    <subcellularLocation>
        <location evidence="1">Cell envelope</location>
    </subcellularLocation>
</comment>
<dbReference type="Pfam" id="PF01590">
    <property type="entry name" value="GAF"/>
    <property type="match status" value="1"/>
</dbReference>
<evidence type="ECO:0000256" key="1">
    <source>
        <dbReference type="ARBA" id="ARBA00004196"/>
    </source>
</evidence>
<keyword evidence="2" id="KW-0175">Coiled coil</keyword>
<protein>
    <submittedName>
        <fullName evidence="5">Efflux RND transporter periplasmic adaptor subunit</fullName>
    </submittedName>
</protein>
<organism evidence="5 6">
    <name type="scientific">Thalassobacterium sedimentorum</name>
    <dbReference type="NCBI Taxonomy" id="3041258"/>
    <lineage>
        <taxon>Bacteria</taxon>
        <taxon>Pseudomonadati</taxon>
        <taxon>Verrucomicrobiota</taxon>
        <taxon>Opitutia</taxon>
        <taxon>Puniceicoccales</taxon>
        <taxon>Coraliomargaritaceae</taxon>
        <taxon>Thalassobacterium</taxon>
    </lineage>
</organism>
<sequence>MDINNFVKPTREHLERLQRVRLFSGDAPAFWAQFTEIAQEMTGASQARSMVRLNGTWNLLAASPAAGVNHRAFLQSGFEEQANAALTGGRGVIVAAESEAGAVHLLHPLDTDEGSRSCLLELRFAPEARPAPEAEIWSGLLPLLADTPRMYQKNRASLEMEHDIDRMREALDVLAVINGQRKYSPAIMALVNEVASRLDAERVCLGWVSAPYVRVVAISGTEKFERKMEILQELEAAMEECRDQDEELVWPAPSNSTAIYHDHEVYARKSGSACLLSVPIRDAGEVVGVLTVERASPGFTESEAWGLRVIGDQIAPRLIDLKKESRWFGARWATSARELLAKALSPNHTWLKFAAIVSSIILFLALLVPYSYRVSATFIIRPDSLAHMPAPYEGFIAKAGVRPGDLVVAGQTLLALDDRDLSIQHAETLAEIRRYGAEAELAEAEGKLADLRVARAQKNQAQARLDFFDYQLARAEVKAPFDGVVVQGDLRERIGAPIKQGEVLMQVSKLDGLFLEIRLAERDIDLITGHRTGEVVFSSRPDIQFPFVVEMVSPSAQANGEGNAFTVRARLEEDADWLRPGMSGVARLDAGNRTLAWRATHRIIDFIRMRFWF</sequence>
<keyword evidence="3" id="KW-0472">Membrane</keyword>
<dbReference type="Gene3D" id="2.40.30.170">
    <property type="match status" value="1"/>
</dbReference>
<feature type="domain" description="GAF" evidence="4">
    <location>
        <begin position="189"/>
        <end position="315"/>
    </location>
</feature>